<keyword evidence="4 5" id="KW-0067">ATP-binding</keyword>
<dbReference type="Gene3D" id="3.40.50.20">
    <property type="match status" value="1"/>
</dbReference>
<sequence>MTQHRLVVLGSMDEFVELVKLARRQGIYTIVCDGYENGPAKAFADKAYTIDVRDIDGVADMCRAEQADGIIASFSDLLAECLVNIAAKAGLKCYCTPEKIRYLREKPLMKEMFRQLGVPTPTSIRLNADFADEELNAVGLPCVIKPANGYGSRGIYVVNSAEEIRSHFSTTASYSSFDYILAETYNQGYEFNMMTWMVDGQLRLLSIADREKSHEIEGDIPHVSRIVYPSRFTDEVKDEVMAIVKKVADFVGITTGPLSMQFFYTPGQGVQVCEIAGRMFGYEHELVTYAGGMSVEQLLLNYVYDEAALKEMFDAHDPHFSRFSAGLYFHGYEGTVADVSAAEAAAKLPGVAESLIYYQPGETIGHGVGAKPYAVRYYLTADRREELDALTRQLYEQVKVCDAQGNNLLYHNQMQK</sequence>
<dbReference type="PROSITE" id="PS50975">
    <property type="entry name" value="ATP_GRASP"/>
    <property type="match status" value="1"/>
</dbReference>
<dbReference type="SUPFAM" id="SSF52440">
    <property type="entry name" value="PreATP-grasp domain"/>
    <property type="match status" value="1"/>
</dbReference>
<dbReference type="STRING" id="1650663.GCA_001486665_00772"/>
<keyword evidence="2 5" id="KW-0547">Nucleotide-binding</keyword>
<evidence type="ECO:0000256" key="2">
    <source>
        <dbReference type="ARBA" id="ARBA00022741"/>
    </source>
</evidence>
<dbReference type="Gene3D" id="3.30.470.20">
    <property type="entry name" value="ATP-grasp fold, B domain"/>
    <property type="match status" value="1"/>
</dbReference>
<evidence type="ECO:0000259" key="6">
    <source>
        <dbReference type="PROSITE" id="PS50975"/>
    </source>
</evidence>
<evidence type="ECO:0000256" key="5">
    <source>
        <dbReference type="PROSITE-ProRule" id="PRU00409"/>
    </source>
</evidence>
<dbReference type="EMBL" id="SLUM01000020">
    <property type="protein sequence ID" value="TCL54733.1"/>
    <property type="molecule type" value="Genomic_DNA"/>
</dbReference>
<protein>
    <submittedName>
        <fullName evidence="7">ATP-grasp domain-containing protein</fullName>
    </submittedName>
</protein>
<dbReference type="GO" id="GO:0006164">
    <property type="term" value="P:purine nucleotide biosynthetic process"/>
    <property type="evidence" value="ECO:0007669"/>
    <property type="project" value="UniProtKB-KW"/>
</dbReference>
<accession>A0A4R1QPB0</accession>
<dbReference type="InterPro" id="IPR013815">
    <property type="entry name" value="ATP_grasp_subdomain_1"/>
</dbReference>
<reference evidence="7 8" key="1">
    <citation type="submission" date="2019-03" db="EMBL/GenBank/DDBJ databases">
        <title>Genomic Encyclopedia of Type Strains, Phase IV (KMG-IV): sequencing the most valuable type-strain genomes for metagenomic binning, comparative biology and taxonomic classification.</title>
        <authorList>
            <person name="Goeker M."/>
        </authorList>
    </citation>
    <scope>NUCLEOTIDE SEQUENCE [LARGE SCALE GENOMIC DNA]</scope>
    <source>
        <strain evidence="7 8">DSM 100451</strain>
    </source>
</reference>
<dbReference type="GO" id="GO:0016874">
    <property type="term" value="F:ligase activity"/>
    <property type="evidence" value="ECO:0007669"/>
    <property type="project" value="UniProtKB-KW"/>
</dbReference>
<organism evidence="7 8">
    <name type="scientific">Allofournierella massiliensis</name>
    <dbReference type="NCBI Taxonomy" id="1650663"/>
    <lineage>
        <taxon>Bacteria</taxon>
        <taxon>Bacillati</taxon>
        <taxon>Bacillota</taxon>
        <taxon>Clostridia</taxon>
        <taxon>Eubacteriales</taxon>
        <taxon>Oscillospiraceae</taxon>
        <taxon>Allofournierella</taxon>
    </lineage>
</organism>
<dbReference type="Proteomes" id="UP000295184">
    <property type="component" value="Unassembled WGS sequence"/>
</dbReference>
<dbReference type="InterPro" id="IPR003135">
    <property type="entry name" value="ATP-grasp_carboxylate-amine"/>
</dbReference>
<keyword evidence="3" id="KW-0658">Purine biosynthesis</keyword>
<name>A0A4R1QPB0_9FIRM</name>
<gene>
    <name evidence="7" type="ORF">EDD77_12065</name>
</gene>
<dbReference type="PANTHER" id="PTHR43585">
    <property type="entry name" value="FUMIPYRROLE BIOSYNTHESIS PROTEIN C"/>
    <property type="match status" value="1"/>
</dbReference>
<dbReference type="Gene3D" id="3.30.1490.20">
    <property type="entry name" value="ATP-grasp fold, A domain"/>
    <property type="match status" value="1"/>
</dbReference>
<evidence type="ECO:0000256" key="4">
    <source>
        <dbReference type="ARBA" id="ARBA00022840"/>
    </source>
</evidence>
<dbReference type="GO" id="GO:0005524">
    <property type="term" value="F:ATP binding"/>
    <property type="evidence" value="ECO:0007669"/>
    <property type="project" value="UniProtKB-UniRule"/>
</dbReference>
<dbReference type="SUPFAM" id="SSF56059">
    <property type="entry name" value="Glutathione synthetase ATP-binding domain-like"/>
    <property type="match status" value="1"/>
</dbReference>
<dbReference type="InterPro" id="IPR052032">
    <property type="entry name" value="ATP-dep_AA_Ligase"/>
</dbReference>
<comment type="caution">
    <text evidence="7">The sequence shown here is derived from an EMBL/GenBank/DDBJ whole genome shotgun (WGS) entry which is preliminary data.</text>
</comment>
<keyword evidence="1" id="KW-0436">Ligase</keyword>
<evidence type="ECO:0000256" key="3">
    <source>
        <dbReference type="ARBA" id="ARBA00022755"/>
    </source>
</evidence>
<dbReference type="GO" id="GO:0046872">
    <property type="term" value="F:metal ion binding"/>
    <property type="evidence" value="ECO:0007669"/>
    <property type="project" value="InterPro"/>
</dbReference>
<evidence type="ECO:0000313" key="8">
    <source>
        <dbReference type="Proteomes" id="UP000295184"/>
    </source>
</evidence>
<evidence type="ECO:0000313" key="7">
    <source>
        <dbReference type="EMBL" id="TCL54733.1"/>
    </source>
</evidence>
<evidence type="ECO:0000256" key="1">
    <source>
        <dbReference type="ARBA" id="ARBA00022598"/>
    </source>
</evidence>
<dbReference type="OrthoDB" id="9803907at2"/>
<dbReference type="InterPro" id="IPR011761">
    <property type="entry name" value="ATP-grasp"/>
</dbReference>
<dbReference type="PANTHER" id="PTHR43585:SF2">
    <property type="entry name" value="ATP-GRASP ENZYME FSQD"/>
    <property type="match status" value="1"/>
</dbReference>
<dbReference type="RefSeq" id="WP_058963262.1">
    <property type="nucleotide sequence ID" value="NZ_CABKVM010000013.1"/>
</dbReference>
<proteinExistence type="predicted"/>
<dbReference type="InterPro" id="IPR016185">
    <property type="entry name" value="PreATP-grasp_dom_sf"/>
</dbReference>
<dbReference type="AlphaFoldDB" id="A0A4R1QPB0"/>
<feature type="domain" description="ATP-grasp" evidence="6">
    <location>
        <begin position="110"/>
        <end position="304"/>
    </location>
</feature>
<dbReference type="Pfam" id="PF02222">
    <property type="entry name" value="ATP-grasp"/>
    <property type="match status" value="1"/>
</dbReference>